<dbReference type="EMBL" id="CP011058">
    <property type="protein sequence ID" value="AJY75309.1"/>
    <property type="molecule type" value="Genomic_DNA"/>
</dbReference>
<name>A0A0D5NIW6_9BACL</name>
<sequence>MNSWKAITAHIGSMRAYLIFAAVLFAAGIYSGAVLPSVQSGLNGQLAQLERIAATLQQSANPSLSFFIVIFFNNVIKSLLVIYLGLFFGVFPVIFLVMNGMILGYVLSREFADIGFSGLVESIIKGILPHGIIELPILILAGAYGLKFGTYAFRFIGQAVTPRSGLSAEFKFFANRTIPISIAIVVLLLVAAGIESTVTLWLAGM</sequence>
<feature type="transmembrane region" description="Helical" evidence="1">
    <location>
        <begin position="52"/>
        <end position="72"/>
    </location>
</feature>
<dbReference type="Pfam" id="PF01944">
    <property type="entry name" value="SpoIIM"/>
    <property type="match status" value="1"/>
</dbReference>
<evidence type="ECO:0000313" key="2">
    <source>
        <dbReference type="EMBL" id="AJY75309.1"/>
    </source>
</evidence>
<keyword evidence="1" id="KW-1133">Transmembrane helix</keyword>
<organism evidence="2 3">
    <name type="scientific">Paenibacillus beijingensis</name>
    <dbReference type="NCBI Taxonomy" id="1126833"/>
    <lineage>
        <taxon>Bacteria</taxon>
        <taxon>Bacillati</taxon>
        <taxon>Bacillota</taxon>
        <taxon>Bacilli</taxon>
        <taxon>Bacillales</taxon>
        <taxon>Paenibacillaceae</taxon>
        <taxon>Paenibacillus</taxon>
    </lineage>
</organism>
<reference evidence="3" key="2">
    <citation type="submission" date="2015-03" db="EMBL/GenBank/DDBJ databases">
        <title>Genome sequence of Paenibacillus beijingensis strain DSM 24997T.</title>
        <authorList>
            <person name="Kwak Y."/>
            <person name="Shin J.-H."/>
        </authorList>
    </citation>
    <scope>NUCLEOTIDE SEQUENCE [LARGE SCALE GENOMIC DNA]</scope>
    <source>
        <strain evidence="3">DSM 24997</strain>
    </source>
</reference>
<dbReference type="KEGG" id="pbj:VN24_12850"/>
<dbReference type="STRING" id="1126833.VN24_12850"/>
<evidence type="ECO:0000256" key="1">
    <source>
        <dbReference type="SAM" id="Phobius"/>
    </source>
</evidence>
<feature type="transmembrane region" description="Helical" evidence="1">
    <location>
        <begin position="180"/>
        <end position="203"/>
    </location>
</feature>
<accession>A0A0D5NIW6</accession>
<keyword evidence="1" id="KW-0812">Transmembrane</keyword>
<feature type="transmembrane region" description="Helical" evidence="1">
    <location>
        <begin position="127"/>
        <end position="146"/>
    </location>
</feature>
<dbReference type="RefSeq" id="WP_045670738.1">
    <property type="nucleotide sequence ID" value="NZ_CP011058.1"/>
</dbReference>
<gene>
    <name evidence="2" type="ORF">VN24_12850</name>
</gene>
<dbReference type="InterPro" id="IPR002798">
    <property type="entry name" value="SpoIIM-like"/>
</dbReference>
<evidence type="ECO:0000313" key="3">
    <source>
        <dbReference type="Proteomes" id="UP000032633"/>
    </source>
</evidence>
<dbReference type="PANTHER" id="PTHR35337:SF1">
    <property type="entry name" value="SLR1478 PROTEIN"/>
    <property type="match status" value="1"/>
</dbReference>
<dbReference type="OrthoDB" id="161024at2"/>
<proteinExistence type="predicted"/>
<feature type="transmembrane region" description="Helical" evidence="1">
    <location>
        <begin position="79"/>
        <end position="107"/>
    </location>
</feature>
<dbReference type="PANTHER" id="PTHR35337">
    <property type="entry name" value="SLR1478 PROTEIN"/>
    <property type="match status" value="1"/>
</dbReference>
<protein>
    <recommendedName>
        <fullName evidence="4">Stage II sporulation protein M</fullName>
    </recommendedName>
</protein>
<reference evidence="2 3" key="1">
    <citation type="journal article" date="2015" name="J. Biotechnol.">
        <title>Complete genome sequence of Paenibacillus beijingensis 7188(T) (=DSM 24997(T)), a novel rhizobacterium from jujube garden soil.</title>
        <authorList>
            <person name="Kwak Y."/>
            <person name="Shin J.H."/>
        </authorList>
    </citation>
    <scope>NUCLEOTIDE SEQUENCE [LARGE SCALE GENOMIC DNA]</scope>
    <source>
        <strain evidence="2 3">DSM 24997</strain>
    </source>
</reference>
<keyword evidence="1" id="KW-0472">Membrane</keyword>
<evidence type="ECO:0008006" key="4">
    <source>
        <dbReference type="Google" id="ProtNLM"/>
    </source>
</evidence>
<dbReference type="PATRIC" id="fig|1126833.4.peg.2814"/>
<dbReference type="HOGENOM" id="CLU_099320_0_1_9"/>
<dbReference type="Proteomes" id="UP000032633">
    <property type="component" value="Chromosome"/>
</dbReference>
<keyword evidence="3" id="KW-1185">Reference proteome</keyword>
<dbReference type="AlphaFoldDB" id="A0A0D5NIW6"/>